<protein>
    <submittedName>
        <fullName evidence="2">Phage-related protein, tail component</fullName>
    </submittedName>
</protein>
<evidence type="ECO:0000256" key="1">
    <source>
        <dbReference type="SAM" id="Phobius"/>
    </source>
</evidence>
<name>A0A1H5ARC0_9PSED</name>
<organism evidence="2 3">
    <name type="scientific">Pseudomonas migulae</name>
    <dbReference type="NCBI Taxonomy" id="78543"/>
    <lineage>
        <taxon>Bacteria</taxon>
        <taxon>Pseudomonadati</taxon>
        <taxon>Pseudomonadota</taxon>
        <taxon>Gammaproteobacteria</taxon>
        <taxon>Pseudomonadales</taxon>
        <taxon>Pseudomonadaceae</taxon>
        <taxon>Pseudomonas</taxon>
    </lineage>
</organism>
<dbReference type="AlphaFoldDB" id="A0A1H5ARC0"/>
<dbReference type="Proteomes" id="UP000198985">
    <property type="component" value="Unassembled WGS sequence"/>
</dbReference>
<evidence type="ECO:0000313" key="2">
    <source>
        <dbReference type="EMBL" id="SED44655.1"/>
    </source>
</evidence>
<dbReference type="RefSeq" id="WP_084318217.1">
    <property type="nucleotide sequence ID" value="NZ_FNTY01000001.1"/>
</dbReference>
<dbReference type="EMBL" id="FNTY01000001">
    <property type="protein sequence ID" value="SED44655.1"/>
    <property type="molecule type" value="Genomic_DNA"/>
</dbReference>
<feature type="transmembrane region" description="Helical" evidence="1">
    <location>
        <begin position="99"/>
        <end position="117"/>
    </location>
</feature>
<keyword evidence="1" id="KW-0472">Membrane</keyword>
<gene>
    <name evidence="2" type="ORF">SAMN04490194_0406</name>
</gene>
<accession>A0A1H5ARC0</accession>
<reference evidence="2 3" key="1">
    <citation type="submission" date="2016-10" db="EMBL/GenBank/DDBJ databases">
        <authorList>
            <person name="de Groot N.N."/>
        </authorList>
    </citation>
    <scope>NUCLEOTIDE SEQUENCE [LARGE SCALE GENOMIC DNA]</scope>
    <source>
        <strain evidence="2 3">BS3662</strain>
    </source>
</reference>
<keyword evidence="1" id="KW-1133">Transmembrane helix</keyword>
<sequence>MSDIVRPTMTTVKLSGSLAMQFFRKRDYLLESGTTRELMSALKNTVEGFEEFIRDQARRGMRYAIFRNRENVGEDRFTMSGTTEIRIVPVIAGSKNGGLFQTVLGVALIVVGAFLSATPFGPPLIGMGISLALGGVMQMLSPVPKSPSQQEQGVTENKPSYLFNGAFNSTQQGLPVPVVYGTMLVGSSVVAIGTWAEAIPT</sequence>
<keyword evidence="1" id="KW-0812">Transmembrane</keyword>
<evidence type="ECO:0000313" key="3">
    <source>
        <dbReference type="Proteomes" id="UP000198985"/>
    </source>
</evidence>
<proteinExistence type="predicted"/>